<comment type="caution">
    <text evidence="4">The sequence shown here is derived from an EMBL/GenBank/DDBJ whole genome shotgun (WGS) entry which is preliminary data.</text>
</comment>
<dbReference type="Pfam" id="PF13709">
    <property type="entry name" value="DUF4159"/>
    <property type="match status" value="1"/>
</dbReference>
<feature type="transmembrane region" description="Helical" evidence="1">
    <location>
        <begin position="6"/>
        <end position="22"/>
    </location>
</feature>
<dbReference type="SUPFAM" id="SSF52317">
    <property type="entry name" value="Class I glutamine amidotransferase-like"/>
    <property type="match status" value="1"/>
</dbReference>
<dbReference type="InterPro" id="IPR024163">
    <property type="entry name" value="Aerotolerance_reg_N"/>
</dbReference>
<dbReference type="InterPro" id="IPR011933">
    <property type="entry name" value="Double_TM_dom"/>
</dbReference>
<dbReference type="Proteomes" id="UP001312908">
    <property type="component" value="Unassembled WGS sequence"/>
</dbReference>
<keyword evidence="1" id="KW-1133">Transmembrane helix</keyword>
<dbReference type="Pfam" id="PF07584">
    <property type="entry name" value="BatA"/>
    <property type="match status" value="1"/>
</dbReference>
<keyword evidence="1" id="KW-0812">Transmembrane</keyword>
<dbReference type="InterPro" id="IPR025297">
    <property type="entry name" value="DUF4159"/>
</dbReference>
<organism evidence="4 5">
    <name type="scientific">Sorlinia euscelidii</name>
    <dbReference type="NCBI Taxonomy" id="3081148"/>
    <lineage>
        <taxon>Bacteria</taxon>
        <taxon>Pseudomonadati</taxon>
        <taxon>Pseudomonadota</taxon>
        <taxon>Alphaproteobacteria</taxon>
        <taxon>Acetobacterales</taxon>
        <taxon>Acetobacteraceae</taxon>
        <taxon>Sorlinia</taxon>
    </lineage>
</organism>
<dbReference type="InterPro" id="IPR029062">
    <property type="entry name" value="Class_I_gatase-like"/>
</dbReference>
<accession>A0ABU7TZS1</accession>
<evidence type="ECO:0008006" key="6">
    <source>
        <dbReference type="Google" id="ProtNLM"/>
    </source>
</evidence>
<sequence>MTFLHPLLLLALLVLPFAYWVTRMAPPPAKQYIFPPLKILQSIQVRRSTPARASIWLFILRSVALALIILGLAHPIWSPKAAQDGWRNDDITLIIDNGWAAYPNQTLIRETILRLGKNSFAHGHAVTLVATARQDDGSFTGPVVSHDLSLLRAHLQRVRPRPWPTERAQALKDVALGGRTVLLLSDGVATDDDASFRAQLQSASRWFTLTLPDRDIFSLKTVGEGNHSPRFLISRLGTAPTELDVVAETASHFTLRRDHIVLTAGQKSLEWQSNLPAPVQRKMARVSLRLSDGHQAGPASIFLMNDSRQRHPVGLLLAPGQGDDINTPSFYLRHALSQISDMRQGRLDQLLAQKLSVIIWPSQTALRTDDQHRLKDFVMQGGWLVRFVSTVDAAMGENQDGSPENSLLPVRLVGNLRDLDSVMSWEKPQTLAAFPPASPFNGLVPPGDLVIRRTVIAQPDPELPGRIWARLTDGTPLVTARNLGRGEIVLFHADSGPEWSNLPLTGLFPDMLDRIVRRSTGVTAESTADKWPPLQLLGDEGDLRKAVDGVQPLTASTLTVTRPGPAHPPGMYGMQGAAHAYNLGPFVTPLQRETMTGRVISAGQLTPTHDAGAALVLIGVLCLLADIILRARHLGLMIFGVLVFLGFSARPAVTAAQATSVAEAARATRLAYILTGQETLDAVSRQGMKGISDYASDRTSARLAAPDGVRPGEDDLAPYPLLYWPIDAQTKFEAKRNAALEDFIAHGGMLLIDIIDAGEEDDDALAAQRHLAEVTRGIHLPALAKLDARHILAHCFYILRSFPGRYAGKAVWVARNADPNNDSVSPVIIGQADWARAWAVDDQGNHPYAVIPGRDRQRTLAERFGVNIIIYALTGNYKQDQMKVPALLKRLQP</sequence>
<feature type="domain" description="Aerotolerance regulator N-terminal" evidence="2">
    <location>
        <begin position="1"/>
        <end position="75"/>
    </location>
</feature>
<name>A0ABU7TZS1_9PROT</name>
<dbReference type="Gene3D" id="3.40.50.12140">
    <property type="entry name" value="Domain of unknown function DUF4159"/>
    <property type="match status" value="1"/>
</dbReference>
<dbReference type="Gene3D" id="3.40.50.880">
    <property type="match status" value="1"/>
</dbReference>
<evidence type="ECO:0000259" key="2">
    <source>
        <dbReference type="Pfam" id="PF07584"/>
    </source>
</evidence>
<keyword evidence="1" id="KW-0472">Membrane</keyword>
<feature type="transmembrane region" description="Helical" evidence="1">
    <location>
        <begin position="55"/>
        <end position="77"/>
    </location>
</feature>
<dbReference type="RefSeq" id="WP_394818503.1">
    <property type="nucleotide sequence ID" value="NZ_JAWJZY010000001.1"/>
</dbReference>
<dbReference type="PANTHER" id="PTHR37464">
    <property type="entry name" value="BLL2463 PROTEIN"/>
    <property type="match status" value="1"/>
</dbReference>
<evidence type="ECO:0000256" key="1">
    <source>
        <dbReference type="SAM" id="Phobius"/>
    </source>
</evidence>
<evidence type="ECO:0000259" key="3">
    <source>
        <dbReference type="Pfam" id="PF13709"/>
    </source>
</evidence>
<feature type="domain" description="DUF4159" evidence="3">
    <location>
        <begin position="669"/>
        <end position="873"/>
    </location>
</feature>
<reference evidence="4 5" key="1">
    <citation type="submission" date="2023-10" db="EMBL/GenBank/DDBJ databases">
        <title>Sorlinia euscelidii gen. nov., sp. nov., an acetic acid bacteria isolated from the gut of Euscelidius variegatus emitter.</title>
        <authorList>
            <person name="Michoud G."/>
            <person name="Marasco R."/>
            <person name="Seferji K."/>
            <person name="Gonella E."/>
            <person name="Garuglieri E."/>
            <person name="Alma A."/>
            <person name="Mapelli F."/>
            <person name="Borin S."/>
            <person name="Daffonchio D."/>
            <person name="Crotti E."/>
        </authorList>
    </citation>
    <scope>NUCLEOTIDE SEQUENCE [LARGE SCALE GENOMIC DNA]</scope>
    <source>
        <strain evidence="4 5">EV16P</strain>
    </source>
</reference>
<keyword evidence="5" id="KW-1185">Reference proteome</keyword>
<dbReference type="EMBL" id="JAWJZY010000001">
    <property type="protein sequence ID" value="MEE8657433.1"/>
    <property type="molecule type" value="Genomic_DNA"/>
</dbReference>
<evidence type="ECO:0000313" key="4">
    <source>
        <dbReference type="EMBL" id="MEE8657433.1"/>
    </source>
</evidence>
<dbReference type="NCBIfam" id="TIGR02226">
    <property type="entry name" value="two_anch"/>
    <property type="match status" value="1"/>
</dbReference>
<gene>
    <name evidence="4" type="ORF">DOFOFD_00155</name>
</gene>
<dbReference type="PANTHER" id="PTHR37464:SF1">
    <property type="entry name" value="BLL2463 PROTEIN"/>
    <property type="match status" value="1"/>
</dbReference>
<evidence type="ECO:0000313" key="5">
    <source>
        <dbReference type="Proteomes" id="UP001312908"/>
    </source>
</evidence>
<protein>
    <recommendedName>
        <fullName evidence="6">DUF4159 domain-containing protein</fullName>
    </recommendedName>
</protein>
<proteinExistence type="predicted"/>